<dbReference type="Gene3D" id="1.10.10.10">
    <property type="entry name" value="Winged helix-like DNA-binding domain superfamily/Winged helix DNA-binding domain"/>
    <property type="match status" value="1"/>
</dbReference>
<keyword evidence="12" id="KW-0408">Iron</keyword>
<evidence type="ECO:0000256" key="11">
    <source>
        <dbReference type="PIRSR" id="PIRSR602481-1"/>
    </source>
</evidence>
<comment type="cofactor">
    <cofactor evidence="12">
        <name>Mn(2+)</name>
        <dbReference type="ChEBI" id="CHEBI:29035"/>
    </cofactor>
    <cofactor evidence="12">
        <name>Fe(2+)</name>
        <dbReference type="ChEBI" id="CHEBI:29033"/>
    </cofactor>
    <text evidence="12">Binds 1 Mn(2+) or Fe(2+) ion per subunit.</text>
</comment>
<protein>
    <submittedName>
        <fullName evidence="13">Transcriptional repressor</fullName>
    </submittedName>
</protein>
<evidence type="ECO:0000256" key="12">
    <source>
        <dbReference type="PIRSR" id="PIRSR602481-2"/>
    </source>
</evidence>
<dbReference type="OrthoDB" id="8659436at2"/>
<evidence type="ECO:0000256" key="6">
    <source>
        <dbReference type="ARBA" id="ARBA00022723"/>
    </source>
</evidence>
<keyword evidence="9" id="KW-0238">DNA-binding</keyword>
<name>A0A558A5U1_9PSEU</name>
<evidence type="ECO:0000256" key="3">
    <source>
        <dbReference type="ARBA" id="ARBA00011738"/>
    </source>
</evidence>
<dbReference type="InterPro" id="IPR036390">
    <property type="entry name" value="WH_DNA-bd_sf"/>
</dbReference>
<dbReference type="PANTHER" id="PTHR33202">
    <property type="entry name" value="ZINC UPTAKE REGULATION PROTEIN"/>
    <property type="match status" value="1"/>
</dbReference>
<gene>
    <name evidence="13" type="ORF">FNH06_23275</name>
</gene>
<feature type="binding site" evidence="12">
    <location>
        <position position="121"/>
    </location>
    <ligand>
        <name>Fe cation</name>
        <dbReference type="ChEBI" id="CHEBI:24875"/>
    </ligand>
</feature>
<comment type="subcellular location">
    <subcellularLocation>
        <location evidence="1">Cytoplasm</location>
    </subcellularLocation>
</comment>
<dbReference type="RefSeq" id="WP_144642004.1">
    <property type="nucleotide sequence ID" value="NZ_BNAX01000002.1"/>
</dbReference>
<dbReference type="GO" id="GO:0003700">
    <property type="term" value="F:DNA-binding transcription factor activity"/>
    <property type="evidence" value="ECO:0007669"/>
    <property type="project" value="InterPro"/>
</dbReference>
<keyword evidence="8" id="KW-0805">Transcription regulation</keyword>
<dbReference type="Proteomes" id="UP000318578">
    <property type="component" value="Unassembled WGS sequence"/>
</dbReference>
<evidence type="ECO:0000256" key="9">
    <source>
        <dbReference type="ARBA" id="ARBA00023125"/>
    </source>
</evidence>
<dbReference type="InterPro" id="IPR036388">
    <property type="entry name" value="WH-like_DNA-bd_sf"/>
</dbReference>
<dbReference type="GO" id="GO:0008270">
    <property type="term" value="F:zinc ion binding"/>
    <property type="evidence" value="ECO:0007669"/>
    <property type="project" value="TreeGrafter"/>
</dbReference>
<sequence length="140" mass="15369">MSRVAPVPGLRSTRQRAAVVELLAEVDDFRSAQELHDELRKRGDGIGLTTVYRTLQSLSEAGEIDVLRTDSGEAIYRRCSSHHHHHLVCRHCGRTVEVEGPAVERWAEKIASGHGFSEITHTVEIVGTCADCAARVAQSS</sequence>
<organism evidence="13 14">
    <name type="scientific">Amycolatopsis acidiphila</name>
    <dbReference type="NCBI Taxonomy" id="715473"/>
    <lineage>
        <taxon>Bacteria</taxon>
        <taxon>Bacillati</taxon>
        <taxon>Actinomycetota</taxon>
        <taxon>Actinomycetes</taxon>
        <taxon>Pseudonocardiales</taxon>
        <taxon>Pseudonocardiaceae</taxon>
        <taxon>Amycolatopsis</taxon>
    </lineage>
</organism>
<proteinExistence type="inferred from homology"/>
<keyword evidence="4" id="KW-0963">Cytoplasm</keyword>
<keyword evidence="5" id="KW-0678">Repressor</keyword>
<evidence type="ECO:0000256" key="10">
    <source>
        <dbReference type="ARBA" id="ARBA00023163"/>
    </source>
</evidence>
<evidence type="ECO:0000313" key="13">
    <source>
        <dbReference type="EMBL" id="TVT19637.1"/>
    </source>
</evidence>
<evidence type="ECO:0000256" key="2">
    <source>
        <dbReference type="ARBA" id="ARBA00007957"/>
    </source>
</evidence>
<feature type="binding site" evidence="11">
    <location>
        <position position="92"/>
    </location>
    <ligand>
        <name>Zn(2+)</name>
        <dbReference type="ChEBI" id="CHEBI:29105"/>
    </ligand>
</feature>
<dbReference type="GO" id="GO:0000976">
    <property type="term" value="F:transcription cis-regulatory region binding"/>
    <property type="evidence" value="ECO:0007669"/>
    <property type="project" value="TreeGrafter"/>
</dbReference>
<evidence type="ECO:0000256" key="5">
    <source>
        <dbReference type="ARBA" id="ARBA00022491"/>
    </source>
</evidence>
<feature type="binding site" evidence="12">
    <location>
        <position position="104"/>
    </location>
    <ligand>
        <name>Fe cation</name>
        <dbReference type="ChEBI" id="CHEBI:24875"/>
    </ligand>
</feature>
<dbReference type="EMBL" id="VJZA01000044">
    <property type="protein sequence ID" value="TVT19637.1"/>
    <property type="molecule type" value="Genomic_DNA"/>
</dbReference>
<dbReference type="Gene3D" id="3.30.1490.190">
    <property type="match status" value="1"/>
</dbReference>
<feature type="binding site" evidence="11">
    <location>
        <position position="89"/>
    </location>
    <ligand>
        <name>Zn(2+)</name>
        <dbReference type="ChEBI" id="CHEBI:29105"/>
    </ligand>
</feature>
<feature type="binding site" evidence="11">
    <location>
        <position position="132"/>
    </location>
    <ligand>
        <name>Zn(2+)</name>
        <dbReference type="ChEBI" id="CHEBI:29105"/>
    </ligand>
</feature>
<accession>A0A558A5U1</accession>
<evidence type="ECO:0000256" key="4">
    <source>
        <dbReference type="ARBA" id="ARBA00022490"/>
    </source>
</evidence>
<dbReference type="GO" id="GO:1900376">
    <property type="term" value="P:regulation of secondary metabolite biosynthetic process"/>
    <property type="evidence" value="ECO:0007669"/>
    <property type="project" value="TreeGrafter"/>
</dbReference>
<dbReference type="CDD" id="cd07153">
    <property type="entry name" value="Fur_like"/>
    <property type="match status" value="1"/>
</dbReference>
<comment type="similarity">
    <text evidence="2">Belongs to the Fur family.</text>
</comment>
<feature type="binding site" evidence="11">
    <location>
        <position position="129"/>
    </location>
    <ligand>
        <name>Zn(2+)</name>
        <dbReference type="ChEBI" id="CHEBI:29105"/>
    </ligand>
</feature>
<keyword evidence="10" id="KW-0804">Transcription</keyword>
<evidence type="ECO:0000256" key="8">
    <source>
        <dbReference type="ARBA" id="ARBA00023015"/>
    </source>
</evidence>
<comment type="subunit">
    <text evidence="3">Homodimer.</text>
</comment>
<comment type="caution">
    <text evidence="13">The sequence shown here is derived from an EMBL/GenBank/DDBJ whole genome shotgun (WGS) entry which is preliminary data.</text>
</comment>
<dbReference type="SUPFAM" id="SSF46785">
    <property type="entry name" value="Winged helix' DNA-binding domain"/>
    <property type="match status" value="1"/>
</dbReference>
<dbReference type="FunFam" id="1.10.10.10:FF:000459">
    <property type="entry name" value="Ferric uptake regulation protein"/>
    <property type="match status" value="1"/>
</dbReference>
<comment type="cofactor">
    <cofactor evidence="11">
        <name>Zn(2+)</name>
        <dbReference type="ChEBI" id="CHEBI:29105"/>
    </cofactor>
    <text evidence="11">Binds 1 zinc ion per subunit.</text>
</comment>
<dbReference type="PANTHER" id="PTHR33202:SF2">
    <property type="entry name" value="FERRIC UPTAKE REGULATION PROTEIN"/>
    <property type="match status" value="1"/>
</dbReference>
<evidence type="ECO:0000313" key="14">
    <source>
        <dbReference type="Proteomes" id="UP000318578"/>
    </source>
</evidence>
<reference evidence="13 14" key="1">
    <citation type="submission" date="2019-07" db="EMBL/GenBank/DDBJ databases">
        <title>New species of Amycolatopsis and Streptomyces.</title>
        <authorList>
            <person name="Duangmal K."/>
            <person name="Teo W.F.A."/>
            <person name="Lipun K."/>
        </authorList>
    </citation>
    <scope>NUCLEOTIDE SEQUENCE [LARGE SCALE GENOMIC DNA]</scope>
    <source>
        <strain evidence="13 14">JCM 30562</strain>
    </source>
</reference>
<dbReference type="AlphaFoldDB" id="A0A558A5U1"/>
<evidence type="ECO:0000256" key="7">
    <source>
        <dbReference type="ARBA" id="ARBA00022833"/>
    </source>
</evidence>
<dbReference type="GO" id="GO:0005829">
    <property type="term" value="C:cytosol"/>
    <property type="evidence" value="ECO:0007669"/>
    <property type="project" value="TreeGrafter"/>
</dbReference>
<evidence type="ECO:0000256" key="1">
    <source>
        <dbReference type="ARBA" id="ARBA00004496"/>
    </source>
</evidence>
<feature type="binding site" evidence="12">
    <location>
        <position position="83"/>
    </location>
    <ligand>
        <name>Fe cation</name>
        <dbReference type="ChEBI" id="CHEBI:24875"/>
    </ligand>
</feature>
<dbReference type="Pfam" id="PF01475">
    <property type="entry name" value="FUR"/>
    <property type="match status" value="1"/>
</dbReference>
<keyword evidence="7 11" id="KW-0862">Zinc</keyword>
<dbReference type="InterPro" id="IPR002481">
    <property type="entry name" value="FUR"/>
</dbReference>
<keyword evidence="14" id="KW-1185">Reference proteome</keyword>
<dbReference type="GO" id="GO:0045892">
    <property type="term" value="P:negative regulation of DNA-templated transcription"/>
    <property type="evidence" value="ECO:0007669"/>
    <property type="project" value="TreeGrafter"/>
</dbReference>
<dbReference type="InterPro" id="IPR043135">
    <property type="entry name" value="Fur_C"/>
</dbReference>
<keyword evidence="6 11" id="KW-0479">Metal-binding</keyword>